<keyword evidence="6 8" id="KW-1133">Transmembrane helix</keyword>
<feature type="transmembrane region" description="Helical" evidence="8">
    <location>
        <begin position="186"/>
        <end position="205"/>
    </location>
</feature>
<evidence type="ECO:0000256" key="5">
    <source>
        <dbReference type="ARBA" id="ARBA00022692"/>
    </source>
</evidence>
<dbReference type="KEGG" id="sqz:FQU76_25240"/>
<dbReference type="AlphaFoldDB" id="A0A5B8JCT2"/>
<feature type="transmembrane region" description="Helical" evidence="8">
    <location>
        <begin position="96"/>
        <end position="119"/>
    </location>
</feature>
<comment type="similarity">
    <text evidence="2">Belongs to the binding-protein-dependent transport system permease family. CysTW subfamily.</text>
</comment>
<dbReference type="RefSeq" id="WP_146482569.1">
    <property type="nucleotide sequence ID" value="NZ_CP042266.1"/>
</dbReference>
<evidence type="ECO:0000256" key="3">
    <source>
        <dbReference type="ARBA" id="ARBA00022448"/>
    </source>
</evidence>
<feature type="transmembrane region" description="Helical" evidence="8">
    <location>
        <begin position="288"/>
        <end position="307"/>
    </location>
</feature>
<dbReference type="Gene3D" id="1.10.3720.10">
    <property type="entry name" value="MetI-like"/>
    <property type="match status" value="1"/>
</dbReference>
<comment type="subcellular location">
    <subcellularLocation>
        <location evidence="1 8">Cell membrane</location>
        <topology evidence="1 8">Multi-pass membrane protein</topology>
    </subcellularLocation>
</comment>
<dbReference type="InterPro" id="IPR000515">
    <property type="entry name" value="MetI-like"/>
</dbReference>
<organism evidence="11 12">
    <name type="scientific">Streptomyces qinzhouensis</name>
    <dbReference type="NCBI Taxonomy" id="2599401"/>
    <lineage>
        <taxon>Bacteria</taxon>
        <taxon>Bacillati</taxon>
        <taxon>Actinomycetota</taxon>
        <taxon>Actinomycetes</taxon>
        <taxon>Kitasatosporales</taxon>
        <taxon>Streptomycetaceae</taxon>
        <taxon>Streptomyces</taxon>
    </lineage>
</organism>
<dbReference type="PANTHER" id="PTHR42929">
    <property type="entry name" value="INNER MEMBRANE ABC TRANSPORTER PERMEASE PROTEIN YDCU-RELATED-RELATED"/>
    <property type="match status" value="1"/>
</dbReference>
<dbReference type="GO" id="GO:0005886">
    <property type="term" value="C:plasma membrane"/>
    <property type="evidence" value="ECO:0007669"/>
    <property type="project" value="UniProtKB-SubCell"/>
</dbReference>
<feature type="transmembrane region" description="Helical" evidence="8">
    <location>
        <begin position="126"/>
        <end position="145"/>
    </location>
</feature>
<feature type="region of interest" description="Disordered" evidence="9">
    <location>
        <begin position="1"/>
        <end position="23"/>
    </location>
</feature>
<protein>
    <submittedName>
        <fullName evidence="11">ABC transporter permease</fullName>
    </submittedName>
</protein>
<reference evidence="11 12" key="1">
    <citation type="submission" date="2019-07" db="EMBL/GenBank/DDBJ databases">
        <authorList>
            <person name="Zhu P."/>
        </authorList>
    </citation>
    <scope>NUCLEOTIDE SEQUENCE [LARGE SCALE GENOMIC DNA]</scope>
    <source>
        <strain evidence="11 12">SSL-25</strain>
    </source>
</reference>
<evidence type="ECO:0000256" key="8">
    <source>
        <dbReference type="RuleBase" id="RU363032"/>
    </source>
</evidence>
<keyword evidence="3 8" id="KW-0813">Transport</keyword>
<feature type="domain" description="ABC transmembrane type-1" evidence="10">
    <location>
        <begin position="92"/>
        <end position="306"/>
    </location>
</feature>
<dbReference type="PANTHER" id="PTHR42929:SF1">
    <property type="entry name" value="INNER MEMBRANE ABC TRANSPORTER PERMEASE PROTEIN YDCU-RELATED"/>
    <property type="match status" value="1"/>
</dbReference>
<evidence type="ECO:0000256" key="9">
    <source>
        <dbReference type="SAM" id="MobiDB-lite"/>
    </source>
</evidence>
<keyword evidence="12" id="KW-1185">Reference proteome</keyword>
<evidence type="ECO:0000313" key="11">
    <source>
        <dbReference type="EMBL" id="QDY79277.1"/>
    </source>
</evidence>
<evidence type="ECO:0000313" key="12">
    <source>
        <dbReference type="Proteomes" id="UP000320580"/>
    </source>
</evidence>
<dbReference type="CDD" id="cd06261">
    <property type="entry name" value="TM_PBP2"/>
    <property type="match status" value="1"/>
</dbReference>
<evidence type="ECO:0000256" key="4">
    <source>
        <dbReference type="ARBA" id="ARBA00022475"/>
    </source>
</evidence>
<proteinExistence type="inferred from homology"/>
<sequence length="316" mass="34461">MTAATAPNAAGAPPGEPAAGPGPVVHRRSVRRRLVPYWLLLPGILWLLVFFALPLVYQASTSVQTGSLEEGFKVTWHFATYWDALGDYWPHFVRSVLYAGTATLLCLLLGYPLAYLIAFRAGRWRNLLLVLVIAPFFTSFLIRTLAWKTILADGGPVVGFLDTVGFLAVTDWLGMTDGSRVLATPLAVVTGLTYNFLPFMILPLYTSLERIDTRLHEAAGDLYATPAATFRKVTFPLSLPGVVSGTLLTFIPASGDYINAELLGSTDTKMVGNVIQSQFLRVLDYPTAAALSFLLMAVVLIMVSVYIRRAGTEDLL</sequence>
<dbReference type="InterPro" id="IPR035906">
    <property type="entry name" value="MetI-like_sf"/>
</dbReference>
<dbReference type="PROSITE" id="PS50928">
    <property type="entry name" value="ABC_TM1"/>
    <property type="match status" value="1"/>
</dbReference>
<dbReference type="Pfam" id="PF00528">
    <property type="entry name" value="BPD_transp_1"/>
    <property type="match status" value="1"/>
</dbReference>
<evidence type="ECO:0000256" key="7">
    <source>
        <dbReference type="ARBA" id="ARBA00023136"/>
    </source>
</evidence>
<dbReference type="Proteomes" id="UP000320580">
    <property type="component" value="Chromosome"/>
</dbReference>
<dbReference type="EMBL" id="CP042266">
    <property type="protein sequence ID" value="QDY79277.1"/>
    <property type="molecule type" value="Genomic_DNA"/>
</dbReference>
<evidence type="ECO:0000256" key="2">
    <source>
        <dbReference type="ARBA" id="ARBA00007069"/>
    </source>
</evidence>
<dbReference type="SUPFAM" id="SSF161098">
    <property type="entry name" value="MetI-like"/>
    <property type="match status" value="1"/>
</dbReference>
<name>A0A5B8JCT2_9ACTN</name>
<dbReference type="GO" id="GO:0055085">
    <property type="term" value="P:transmembrane transport"/>
    <property type="evidence" value="ECO:0007669"/>
    <property type="project" value="InterPro"/>
</dbReference>
<keyword evidence="5 8" id="KW-0812">Transmembrane</keyword>
<gene>
    <name evidence="11" type="ORF">FQU76_25240</name>
</gene>
<evidence type="ECO:0000256" key="6">
    <source>
        <dbReference type="ARBA" id="ARBA00022989"/>
    </source>
</evidence>
<feature type="transmembrane region" description="Helical" evidence="8">
    <location>
        <begin position="37"/>
        <end position="57"/>
    </location>
</feature>
<keyword evidence="7 8" id="KW-0472">Membrane</keyword>
<evidence type="ECO:0000259" key="10">
    <source>
        <dbReference type="PROSITE" id="PS50928"/>
    </source>
</evidence>
<evidence type="ECO:0000256" key="1">
    <source>
        <dbReference type="ARBA" id="ARBA00004651"/>
    </source>
</evidence>
<keyword evidence="4" id="KW-1003">Cell membrane</keyword>
<accession>A0A5B8JCT2</accession>
<dbReference type="OrthoDB" id="9808619at2"/>